<keyword evidence="1" id="KW-1133">Transmembrane helix</keyword>
<dbReference type="SUPFAM" id="SSF48350">
    <property type="entry name" value="GTPase activation domain, GAP"/>
    <property type="match status" value="1"/>
</dbReference>
<keyword evidence="3" id="KW-1185">Reference proteome</keyword>
<keyword evidence="1" id="KW-0472">Membrane</keyword>
<dbReference type="InterPro" id="IPR008936">
    <property type="entry name" value="Rho_GTPase_activation_prot"/>
</dbReference>
<dbReference type="RefSeq" id="XP_068366737.1">
    <property type="nucleotide sequence ID" value="XM_068491252.1"/>
</dbReference>
<proteinExistence type="predicted"/>
<accession>A0A1J4KQP4</accession>
<dbReference type="Proteomes" id="UP000179807">
    <property type="component" value="Unassembled WGS sequence"/>
</dbReference>
<dbReference type="GeneID" id="94825956"/>
<evidence type="ECO:0000313" key="3">
    <source>
        <dbReference type="Proteomes" id="UP000179807"/>
    </source>
</evidence>
<gene>
    <name evidence="2" type="ORF">TRFO_03373</name>
</gene>
<protein>
    <recommendedName>
        <fullName evidence="4">Ras-GAP domain-containing protein</fullName>
    </recommendedName>
</protein>
<evidence type="ECO:0000256" key="1">
    <source>
        <dbReference type="SAM" id="Phobius"/>
    </source>
</evidence>
<name>A0A1J4KQP4_9EUKA</name>
<feature type="transmembrane region" description="Helical" evidence="1">
    <location>
        <begin position="581"/>
        <end position="600"/>
    </location>
</feature>
<keyword evidence="1" id="KW-0812">Transmembrane</keyword>
<dbReference type="AlphaFoldDB" id="A0A1J4KQP4"/>
<organism evidence="2 3">
    <name type="scientific">Tritrichomonas foetus</name>
    <dbReference type="NCBI Taxonomy" id="1144522"/>
    <lineage>
        <taxon>Eukaryota</taxon>
        <taxon>Metamonada</taxon>
        <taxon>Parabasalia</taxon>
        <taxon>Tritrichomonadida</taxon>
        <taxon>Tritrichomonadidae</taxon>
        <taxon>Tritrichomonas</taxon>
    </lineage>
</organism>
<evidence type="ECO:0000313" key="2">
    <source>
        <dbReference type="EMBL" id="OHT13601.1"/>
    </source>
</evidence>
<dbReference type="VEuPathDB" id="TrichDB:TRFO_03373"/>
<evidence type="ECO:0008006" key="4">
    <source>
        <dbReference type="Google" id="ProtNLM"/>
    </source>
</evidence>
<dbReference type="EMBL" id="MLAK01000509">
    <property type="protein sequence ID" value="OHT13601.1"/>
    <property type="molecule type" value="Genomic_DNA"/>
</dbReference>
<comment type="caution">
    <text evidence="2">The sequence shown here is derived from an EMBL/GenBank/DDBJ whole genome shotgun (WGS) entry which is preliminary data.</text>
</comment>
<dbReference type="Gene3D" id="1.10.506.10">
    <property type="entry name" value="GTPase Activation - p120gap, domain 1"/>
    <property type="match status" value="1"/>
</dbReference>
<sequence>MLHNNDFLKFTLKPMNSIHIENLKLINDKKFTLNIDFSSIPMNKFQIPKDIDTYWYRIGCKVSYTALYAFLQKPLPPEIVDNLFNIGKNPNPFLRAFWDILMQMKFILPPNNLLTFISVPKLDIERFFQMITPNDKILFTSVILLIHLIIKDMDYQKQNHIVFQFAKFLIPSPQRLRESQKIDLSILMFAPVYSSLRGDKFWLILRNDLSIAIYKTSDGSPVELYIPKEKYQFNNTQGIITVNEISYIFMTQNGPDIFVDARKNRVSFIFFIQSFKGIERYIFMNLLPEVIHNQFISSLRALGIGFGHAIVQSLVDTSDRKTSLYIFSMLIEAGVFAPFIRSVFMDDVKNIDNPSKLYRNSTLATCASSSIMGSYGSPLMLKIKESINQNMKDVRSKEAIINNKICLHNTMRNVMNLCSDIPLHMNFIFSSVFKSTRRKFTDNLLPAVTVSSIFILRYIMPHLINDPELKECGNFLTKGFLLRKSDPTINDEDLIRETCLFLVNLSNLNSSGFAFEQYDFALICQYLSTNNDKVIENFNRYQQTTTENPVVWSIVEMIENCFVGSDHDYYRVSGNVMSLSIIKSFLISHFLLICISKYVVSIGINNFFQSILPFCKN</sequence>
<reference evidence="2" key="1">
    <citation type="submission" date="2016-10" db="EMBL/GenBank/DDBJ databases">
        <authorList>
            <person name="Benchimol M."/>
            <person name="Almeida L.G."/>
            <person name="Vasconcelos A.T."/>
            <person name="Perreira-Neves A."/>
            <person name="Rosa I.A."/>
            <person name="Tasca T."/>
            <person name="Bogo M.R."/>
            <person name="de Souza W."/>
        </authorList>
    </citation>
    <scope>NUCLEOTIDE SEQUENCE [LARGE SCALE GENOMIC DNA]</scope>
    <source>
        <strain evidence="2">K</strain>
    </source>
</reference>